<name>A0A7J6A3X8_AMEME</name>
<dbReference type="Gene3D" id="3.90.175.10">
    <property type="entry name" value="Diphtheria Toxin, domain 1"/>
    <property type="match status" value="1"/>
</dbReference>
<comment type="similarity">
    <text evidence="1">Belongs to the ARTD/PARP family.</text>
</comment>
<evidence type="ECO:0000256" key="1">
    <source>
        <dbReference type="ARBA" id="ARBA00024347"/>
    </source>
</evidence>
<protein>
    <recommendedName>
        <fullName evidence="2">PARP catalytic domain-containing protein</fullName>
    </recommendedName>
</protein>
<dbReference type="PANTHER" id="PTHR36542">
    <property type="entry name" value="GIG2-LIKE PROTEIN DRED-RELATED"/>
    <property type="match status" value="1"/>
</dbReference>
<dbReference type="SUPFAM" id="SSF56399">
    <property type="entry name" value="ADP-ribosylation"/>
    <property type="match status" value="1"/>
</dbReference>
<feature type="domain" description="PARP catalytic" evidence="2">
    <location>
        <begin position="26"/>
        <end position="104"/>
    </location>
</feature>
<evidence type="ECO:0000259" key="2">
    <source>
        <dbReference type="Pfam" id="PF00644"/>
    </source>
</evidence>
<proteinExistence type="inferred from homology"/>
<dbReference type="Pfam" id="PF00644">
    <property type="entry name" value="PARP"/>
    <property type="match status" value="1"/>
</dbReference>
<dbReference type="Proteomes" id="UP000593565">
    <property type="component" value="Unassembled WGS sequence"/>
</dbReference>
<dbReference type="GO" id="GO:0003950">
    <property type="term" value="F:NAD+ poly-ADP-ribosyltransferase activity"/>
    <property type="evidence" value="ECO:0007669"/>
    <property type="project" value="InterPro"/>
</dbReference>
<gene>
    <name evidence="3" type="ORF">AMELA_G00208420</name>
</gene>
<sequence length="170" mass="19229">MWAEDDLGPGVPCLESFSEPTDGKVYRMYHGTSRQAADQIMRTGFKQSAGGMLGRGVYLSRDLNKASRYPLDLPETQRVVIRVRVNVGKVKKIDRQGHRMQKTWHDHGTSSVRPDVPLQSFLYILLLTLSCGLKMIWVQEFLVSRASLYLLMGKCTECITVPLNMLLPKS</sequence>
<dbReference type="EMBL" id="JAAGNN010000018">
    <property type="protein sequence ID" value="KAF4077456.1"/>
    <property type="molecule type" value="Genomic_DNA"/>
</dbReference>
<keyword evidence="4" id="KW-1185">Reference proteome</keyword>
<dbReference type="GO" id="GO:0005737">
    <property type="term" value="C:cytoplasm"/>
    <property type="evidence" value="ECO:0007669"/>
    <property type="project" value="TreeGrafter"/>
</dbReference>
<dbReference type="FunFam" id="3.90.175.10:FF:000001">
    <property type="entry name" value="Grass carp reovirus (GCRV)-induced gene 2e"/>
    <property type="match status" value="1"/>
</dbReference>
<reference evidence="3 4" key="1">
    <citation type="submission" date="2020-02" db="EMBL/GenBank/DDBJ databases">
        <title>A chromosome-scale genome assembly of the black bullhead catfish (Ameiurus melas).</title>
        <authorList>
            <person name="Wen M."/>
            <person name="Zham M."/>
            <person name="Cabau C."/>
            <person name="Klopp C."/>
            <person name="Donnadieu C."/>
            <person name="Roques C."/>
            <person name="Bouchez O."/>
            <person name="Lampietro C."/>
            <person name="Jouanno E."/>
            <person name="Herpin A."/>
            <person name="Louis A."/>
            <person name="Berthelot C."/>
            <person name="Parey E."/>
            <person name="Roest-Crollius H."/>
            <person name="Braasch I."/>
            <person name="Postlethwait J."/>
            <person name="Robinson-Rechavi M."/>
            <person name="Echchiki A."/>
            <person name="Begum T."/>
            <person name="Montfort J."/>
            <person name="Schartl M."/>
            <person name="Bobe J."/>
            <person name="Guiguen Y."/>
        </authorList>
    </citation>
    <scope>NUCLEOTIDE SEQUENCE [LARGE SCALE GENOMIC DNA]</scope>
    <source>
        <strain evidence="3">M_S1</strain>
        <tissue evidence="3">Blood</tissue>
    </source>
</reference>
<organism evidence="3 4">
    <name type="scientific">Ameiurus melas</name>
    <name type="common">Black bullhead</name>
    <name type="synonym">Silurus melas</name>
    <dbReference type="NCBI Taxonomy" id="219545"/>
    <lineage>
        <taxon>Eukaryota</taxon>
        <taxon>Metazoa</taxon>
        <taxon>Chordata</taxon>
        <taxon>Craniata</taxon>
        <taxon>Vertebrata</taxon>
        <taxon>Euteleostomi</taxon>
        <taxon>Actinopterygii</taxon>
        <taxon>Neopterygii</taxon>
        <taxon>Teleostei</taxon>
        <taxon>Ostariophysi</taxon>
        <taxon>Siluriformes</taxon>
        <taxon>Ictaluridae</taxon>
        <taxon>Ameiurus</taxon>
    </lineage>
</organism>
<comment type="caution">
    <text evidence="3">The sequence shown here is derived from an EMBL/GenBank/DDBJ whole genome shotgun (WGS) entry which is preliminary data.</text>
</comment>
<dbReference type="InterPro" id="IPR012317">
    <property type="entry name" value="Poly(ADP-ribose)pol_cat_dom"/>
</dbReference>
<dbReference type="PANTHER" id="PTHR36542:SF2">
    <property type="entry name" value="GIG2-LIKE PROTEIN DRED-RELATED"/>
    <property type="match status" value="1"/>
</dbReference>
<evidence type="ECO:0000313" key="3">
    <source>
        <dbReference type="EMBL" id="KAF4077456.1"/>
    </source>
</evidence>
<accession>A0A7J6A3X8</accession>
<evidence type="ECO:0000313" key="4">
    <source>
        <dbReference type="Proteomes" id="UP000593565"/>
    </source>
</evidence>
<dbReference type="AlphaFoldDB" id="A0A7J6A3X8"/>